<dbReference type="Proteomes" id="UP000248688">
    <property type="component" value="Chromosome"/>
</dbReference>
<protein>
    <recommendedName>
        <fullName evidence="3">SIMPL domain-containing protein</fullName>
    </recommendedName>
</protein>
<organism evidence="1 2">
    <name type="scientific">Echinicola strongylocentroti</name>
    <dbReference type="NCBI Taxonomy" id="1795355"/>
    <lineage>
        <taxon>Bacteria</taxon>
        <taxon>Pseudomonadati</taxon>
        <taxon>Bacteroidota</taxon>
        <taxon>Cytophagia</taxon>
        <taxon>Cytophagales</taxon>
        <taxon>Cyclobacteriaceae</taxon>
        <taxon>Echinicola</taxon>
    </lineage>
</organism>
<keyword evidence="2" id="KW-1185">Reference proteome</keyword>
<proteinExistence type="predicted"/>
<dbReference type="PROSITE" id="PS51257">
    <property type="entry name" value="PROKAR_LIPOPROTEIN"/>
    <property type="match status" value="1"/>
</dbReference>
<evidence type="ECO:0008006" key="3">
    <source>
        <dbReference type="Google" id="ProtNLM"/>
    </source>
</evidence>
<evidence type="ECO:0000313" key="2">
    <source>
        <dbReference type="Proteomes" id="UP000248688"/>
    </source>
</evidence>
<dbReference type="KEGG" id="est:DN752_11050"/>
<dbReference type="EMBL" id="CP030041">
    <property type="protein sequence ID" value="AWW30616.1"/>
    <property type="molecule type" value="Genomic_DNA"/>
</dbReference>
<dbReference type="OrthoDB" id="838198at2"/>
<gene>
    <name evidence="1" type="ORF">DN752_11050</name>
</gene>
<dbReference type="AlphaFoldDB" id="A0A2Z4IJA9"/>
<accession>A0A2Z4IJA9</accession>
<name>A0A2Z4IJA9_9BACT</name>
<sequence length="211" mass="23332">MHRLVVKYFLFAVLGTGVISCNLNQPNATKTIALIGVDKVTFEEVAPCINVSFNGNLDQKKALESLMKGTEMAKFRVDITSENFYKDGGYDSKTGAGDFTYGISYTVVLNKATEKDLISKLLAENKLPVNINSSGYYLSPQKNKALQDIGFQKALANAKSRINAYADSLGMQYEVMDIEEIDDYQLYPANGIIYTDELVKKVKVKAHLTGD</sequence>
<dbReference type="RefSeq" id="WP_112783997.1">
    <property type="nucleotide sequence ID" value="NZ_CP030041.1"/>
</dbReference>
<reference evidence="1 2" key="1">
    <citation type="submission" date="2018-06" db="EMBL/GenBank/DDBJ databases">
        <title>Echinicola strongylocentroti sp. nov., isolated from a sea urchin Strongylocentrotus intermedius.</title>
        <authorList>
            <person name="Bae S.S."/>
        </authorList>
    </citation>
    <scope>NUCLEOTIDE SEQUENCE [LARGE SCALE GENOMIC DNA]</scope>
    <source>
        <strain evidence="1 2">MEBiC08714</strain>
    </source>
</reference>
<evidence type="ECO:0000313" key="1">
    <source>
        <dbReference type="EMBL" id="AWW30616.1"/>
    </source>
</evidence>